<keyword evidence="1" id="KW-1133">Transmembrane helix</keyword>
<feature type="transmembrane region" description="Helical" evidence="1">
    <location>
        <begin position="48"/>
        <end position="67"/>
    </location>
</feature>
<evidence type="ECO:0000313" key="3">
    <source>
        <dbReference type="Proteomes" id="UP000019275"/>
    </source>
</evidence>
<keyword evidence="1" id="KW-0812">Transmembrane</keyword>
<gene>
    <name evidence="2" type="ORF">KLA_07717</name>
</gene>
<organism evidence="2 3">
    <name type="scientific">Cellulophaga geojensis KL-A</name>
    <dbReference type="NCBI Taxonomy" id="1328323"/>
    <lineage>
        <taxon>Bacteria</taxon>
        <taxon>Pseudomonadati</taxon>
        <taxon>Bacteroidota</taxon>
        <taxon>Flavobacteriia</taxon>
        <taxon>Flavobacteriales</taxon>
        <taxon>Flavobacteriaceae</taxon>
        <taxon>Cellulophaga</taxon>
    </lineage>
</organism>
<sequence>MLKITCKKMTKKRIDTNLHYIQYVGGRIGLVVVIGFLIYSIWIQRTSAIIFCSLFLLYTLFLLKKVFDKPMKIEFDENYIYLENGNKMIELNKNWIELKKLICSKKM</sequence>
<dbReference type="Proteomes" id="UP000019275">
    <property type="component" value="Unassembled WGS sequence"/>
</dbReference>
<reference evidence="2 3" key="1">
    <citation type="journal article" date="2014" name="Genome Announc.">
        <title>Draft Genome Sequence of the Carrageenan-Degrading Bacterium Cellulophaga sp. Strain KL-A, Isolated from Decaying Marine Algae.</title>
        <authorList>
            <person name="Shan D."/>
            <person name="Ying J."/>
            <person name="Li X."/>
            <person name="Gao Z."/>
            <person name="Wei G."/>
            <person name="Shao Z."/>
        </authorList>
    </citation>
    <scope>NUCLEOTIDE SEQUENCE [LARGE SCALE GENOMIC DNA]</scope>
    <source>
        <strain evidence="2 3">KL-A</strain>
    </source>
</reference>
<keyword evidence="1" id="KW-0472">Membrane</keyword>
<dbReference type="EMBL" id="ARZX01000007">
    <property type="protein sequence ID" value="EWH13922.1"/>
    <property type="molecule type" value="Genomic_DNA"/>
</dbReference>
<protein>
    <submittedName>
        <fullName evidence="2">Uncharacterized protein</fullName>
    </submittedName>
</protein>
<accession>A0ABP3B915</accession>
<name>A0ABP3B915_9FLAO</name>
<keyword evidence="3" id="KW-1185">Reference proteome</keyword>
<evidence type="ECO:0000256" key="1">
    <source>
        <dbReference type="SAM" id="Phobius"/>
    </source>
</evidence>
<comment type="caution">
    <text evidence="2">The sequence shown here is derived from an EMBL/GenBank/DDBJ whole genome shotgun (WGS) entry which is preliminary data.</text>
</comment>
<evidence type="ECO:0000313" key="2">
    <source>
        <dbReference type="EMBL" id="EWH13922.1"/>
    </source>
</evidence>
<feature type="transmembrane region" description="Helical" evidence="1">
    <location>
        <begin position="20"/>
        <end position="42"/>
    </location>
</feature>
<proteinExistence type="predicted"/>